<dbReference type="PANTHER" id="PTHR11475">
    <property type="entry name" value="OXIDASE/PEROXIDASE"/>
    <property type="match status" value="1"/>
</dbReference>
<keyword evidence="6" id="KW-0560">Oxidoreductase</keyword>
<keyword evidence="7" id="KW-1185">Reference proteome</keyword>
<dbReference type="GO" id="GO:0006979">
    <property type="term" value="P:response to oxidative stress"/>
    <property type="evidence" value="ECO:0007669"/>
    <property type="project" value="InterPro"/>
</dbReference>
<proteinExistence type="predicted"/>
<dbReference type="KEGG" id="bgok:Pr1d_10200"/>
<name>A0A5B9Q7N4_9BACT</name>
<dbReference type="AlphaFoldDB" id="A0A5B9Q7N4"/>
<dbReference type="EMBL" id="CP042913">
    <property type="protein sequence ID" value="QEG33750.1"/>
    <property type="molecule type" value="Genomic_DNA"/>
</dbReference>
<organism evidence="6 7">
    <name type="scientific">Bythopirellula goksoeyrii</name>
    <dbReference type="NCBI Taxonomy" id="1400387"/>
    <lineage>
        <taxon>Bacteria</taxon>
        <taxon>Pseudomonadati</taxon>
        <taxon>Planctomycetota</taxon>
        <taxon>Planctomycetia</taxon>
        <taxon>Pirellulales</taxon>
        <taxon>Lacipirellulaceae</taxon>
        <taxon>Bythopirellula</taxon>
    </lineage>
</organism>
<dbReference type="OrthoDB" id="9765610at2"/>
<dbReference type="GO" id="GO:0020037">
    <property type="term" value="F:heme binding"/>
    <property type="evidence" value="ECO:0007669"/>
    <property type="project" value="InterPro"/>
</dbReference>
<dbReference type="PANTHER" id="PTHR11475:SF4">
    <property type="entry name" value="CHORION PEROXIDASE"/>
    <property type="match status" value="1"/>
</dbReference>
<feature type="region of interest" description="Disordered" evidence="4">
    <location>
        <begin position="151"/>
        <end position="170"/>
    </location>
</feature>
<sequence length="575" mass="62260" precursor="true">MKRGTQIRAISSAVLVLSAGFSAAAVEFRTIDGTQNNPIFPAQGAANTRVIRFGYDADYPDDIGDVITEHDKPNPRDVSNLVIAQQATIFNDRNLSDWVVQWGQFITHDMSLIPASTDADLLSTGEVGDFSIPVTALDDPLGPGPISFHRSTFDPSTGNGDKQSTQQGDVPIPRWQINLNTSYLDASHVYGSDSTTAASLRTFVDGKLATSAGGMLPAVNGEGLFLTGDSRANENTTLSATHALFVREHNRLAGLLKARDGTLNDEEIYQWARKIVGAEVQAITYQEFLPALMGSNAPSANDYYYDETVDATITTAFSTAAFRFGHSMQSPKLLLVDSSDVLIDEISLVDATSRNQILQNDPALLGLLLKGLAVQVAQENDAYIVDELRNVSFGPIGAGGTDLAAIDIQRGRDLGLLNSYSLLRIAYNLIPFSQFQQLTSDPTTAAALLASYGTPDNLDAWVAIIAEDHLPESSLGSLAQKIIDSQFQRLRDGDRFFFTGDSDLQDPLVTAIIDFNSITLSRLIELNTGVTGLQENVFFADSRVPEPGSNLLLGSVALVFFTRVNRKFDSTVFRC</sequence>
<dbReference type="GO" id="GO:0005576">
    <property type="term" value="C:extracellular region"/>
    <property type="evidence" value="ECO:0007669"/>
    <property type="project" value="UniProtKB-SubCell"/>
</dbReference>
<keyword evidence="2" id="KW-0964">Secreted</keyword>
<evidence type="ECO:0000313" key="6">
    <source>
        <dbReference type="EMBL" id="QEG33750.1"/>
    </source>
</evidence>
<dbReference type="GO" id="GO:0004601">
    <property type="term" value="F:peroxidase activity"/>
    <property type="evidence" value="ECO:0007669"/>
    <property type="project" value="UniProtKB-KW"/>
</dbReference>
<dbReference type="InterPro" id="IPR037120">
    <property type="entry name" value="Haem_peroxidase_sf_animal"/>
</dbReference>
<accession>A0A5B9Q7N4</accession>
<dbReference type="Gene3D" id="1.10.640.10">
    <property type="entry name" value="Haem peroxidase domain superfamily, animal type"/>
    <property type="match status" value="1"/>
</dbReference>
<dbReference type="PROSITE" id="PS50292">
    <property type="entry name" value="PEROXIDASE_3"/>
    <property type="match status" value="1"/>
</dbReference>
<keyword evidence="6" id="KW-0575">Peroxidase</keyword>
<feature type="compositionally biased region" description="Polar residues" evidence="4">
    <location>
        <begin position="151"/>
        <end position="168"/>
    </location>
</feature>
<evidence type="ECO:0000256" key="5">
    <source>
        <dbReference type="SAM" id="SignalP"/>
    </source>
</evidence>
<evidence type="ECO:0000256" key="4">
    <source>
        <dbReference type="SAM" id="MobiDB-lite"/>
    </source>
</evidence>
<gene>
    <name evidence="6" type="ORF">Pr1d_10200</name>
</gene>
<comment type="subcellular location">
    <subcellularLocation>
        <location evidence="1">Secreted</location>
    </subcellularLocation>
</comment>
<evidence type="ECO:0000256" key="3">
    <source>
        <dbReference type="ARBA" id="ARBA00023180"/>
    </source>
</evidence>
<dbReference type="Proteomes" id="UP000323917">
    <property type="component" value="Chromosome"/>
</dbReference>
<feature type="signal peptide" evidence="5">
    <location>
        <begin position="1"/>
        <end position="24"/>
    </location>
</feature>
<evidence type="ECO:0000256" key="2">
    <source>
        <dbReference type="ARBA" id="ARBA00022525"/>
    </source>
</evidence>
<dbReference type="PRINTS" id="PR00457">
    <property type="entry name" value="ANPEROXIDASE"/>
</dbReference>
<evidence type="ECO:0000256" key="1">
    <source>
        <dbReference type="ARBA" id="ARBA00004613"/>
    </source>
</evidence>
<dbReference type="Pfam" id="PF03098">
    <property type="entry name" value="An_peroxidase"/>
    <property type="match status" value="1"/>
</dbReference>
<dbReference type="InterPro" id="IPR010255">
    <property type="entry name" value="Haem_peroxidase_sf"/>
</dbReference>
<feature type="chain" id="PRO_5022887577" evidence="5">
    <location>
        <begin position="25"/>
        <end position="575"/>
    </location>
</feature>
<dbReference type="RefSeq" id="WP_148072477.1">
    <property type="nucleotide sequence ID" value="NZ_CP042913.1"/>
</dbReference>
<dbReference type="SUPFAM" id="SSF48113">
    <property type="entry name" value="Heme-dependent peroxidases"/>
    <property type="match status" value="1"/>
</dbReference>
<keyword evidence="5" id="KW-0732">Signal</keyword>
<keyword evidence="3" id="KW-0325">Glycoprotein</keyword>
<reference evidence="6 7" key="1">
    <citation type="submission" date="2019-08" db="EMBL/GenBank/DDBJ databases">
        <title>Deep-cultivation of Planctomycetes and their phenomic and genomic characterization uncovers novel biology.</title>
        <authorList>
            <person name="Wiegand S."/>
            <person name="Jogler M."/>
            <person name="Boedeker C."/>
            <person name="Pinto D."/>
            <person name="Vollmers J."/>
            <person name="Rivas-Marin E."/>
            <person name="Kohn T."/>
            <person name="Peeters S.H."/>
            <person name="Heuer A."/>
            <person name="Rast P."/>
            <person name="Oberbeckmann S."/>
            <person name="Bunk B."/>
            <person name="Jeske O."/>
            <person name="Meyerdierks A."/>
            <person name="Storesund J.E."/>
            <person name="Kallscheuer N."/>
            <person name="Luecker S."/>
            <person name="Lage O.M."/>
            <person name="Pohl T."/>
            <person name="Merkel B.J."/>
            <person name="Hornburger P."/>
            <person name="Mueller R.-W."/>
            <person name="Bruemmer F."/>
            <person name="Labrenz M."/>
            <person name="Spormann A.M."/>
            <person name="Op den Camp H."/>
            <person name="Overmann J."/>
            <person name="Amann R."/>
            <person name="Jetten M.S.M."/>
            <person name="Mascher T."/>
            <person name="Medema M.H."/>
            <person name="Devos D.P."/>
            <person name="Kaster A.-K."/>
            <person name="Ovreas L."/>
            <person name="Rohde M."/>
            <person name="Galperin M.Y."/>
            <person name="Jogler C."/>
        </authorList>
    </citation>
    <scope>NUCLEOTIDE SEQUENCE [LARGE SCALE GENOMIC DNA]</scope>
    <source>
        <strain evidence="6 7">Pr1d</strain>
    </source>
</reference>
<protein>
    <submittedName>
        <fullName evidence="6">Peroxidase</fullName>
    </submittedName>
</protein>
<evidence type="ECO:0000313" key="7">
    <source>
        <dbReference type="Proteomes" id="UP000323917"/>
    </source>
</evidence>
<dbReference type="InterPro" id="IPR019791">
    <property type="entry name" value="Haem_peroxidase_animal"/>
</dbReference>